<protein>
    <recommendedName>
        <fullName evidence="2">histidine kinase</fullName>
        <ecNumber evidence="2">2.7.13.3</ecNumber>
    </recommendedName>
</protein>
<comment type="catalytic activity">
    <reaction evidence="1">
        <text>ATP + protein L-histidine = ADP + protein N-phospho-L-histidine.</text>
        <dbReference type="EC" id="2.7.13.3"/>
    </reaction>
</comment>
<dbReference type="EMBL" id="AGEL01000006">
    <property type="protein sequence ID" value="EHO17468.1"/>
    <property type="molecule type" value="Genomic_DNA"/>
</dbReference>
<evidence type="ECO:0000256" key="5">
    <source>
        <dbReference type="ARBA" id="ARBA00022692"/>
    </source>
</evidence>
<dbReference type="InterPro" id="IPR036890">
    <property type="entry name" value="HATPase_C_sf"/>
</dbReference>
<keyword evidence="12" id="KW-1185">Reference proteome</keyword>
<dbReference type="InterPro" id="IPR036097">
    <property type="entry name" value="HisK_dim/P_sf"/>
</dbReference>
<evidence type="ECO:0000256" key="1">
    <source>
        <dbReference type="ARBA" id="ARBA00000085"/>
    </source>
</evidence>
<comment type="caution">
    <text evidence="11">The sequence shown here is derived from an EMBL/GenBank/DDBJ whole genome shotgun (WGS) entry which is preliminary data.</text>
</comment>
<dbReference type="EC" id="2.7.13.3" evidence="2"/>
<keyword evidence="7 9" id="KW-1133">Transmembrane helix</keyword>
<evidence type="ECO:0000256" key="3">
    <source>
        <dbReference type="ARBA" id="ARBA00022553"/>
    </source>
</evidence>
<dbReference type="Pfam" id="PF00512">
    <property type="entry name" value="HisKA"/>
    <property type="match status" value="1"/>
</dbReference>
<evidence type="ECO:0000256" key="2">
    <source>
        <dbReference type="ARBA" id="ARBA00012438"/>
    </source>
</evidence>
<feature type="transmembrane region" description="Helical" evidence="9">
    <location>
        <begin position="6"/>
        <end position="28"/>
    </location>
</feature>
<dbReference type="SMART" id="SM00388">
    <property type="entry name" value="HisKA"/>
    <property type="match status" value="1"/>
</dbReference>
<dbReference type="GO" id="GO:0005886">
    <property type="term" value="C:plasma membrane"/>
    <property type="evidence" value="ECO:0007669"/>
    <property type="project" value="TreeGrafter"/>
</dbReference>
<keyword evidence="5 9" id="KW-0812">Transmembrane</keyword>
<evidence type="ECO:0000256" key="7">
    <source>
        <dbReference type="ARBA" id="ARBA00022989"/>
    </source>
</evidence>
<organism evidence="11 12">
    <name type="scientific">Stomatobaculum longum</name>
    <dbReference type="NCBI Taxonomy" id="796942"/>
    <lineage>
        <taxon>Bacteria</taxon>
        <taxon>Bacillati</taxon>
        <taxon>Bacillota</taxon>
        <taxon>Clostridia</taxon>
        <taxon>Lachnospirales</taxon>
        <taxon>Lachnospiraceae</taxon>
        <taxon>Stomatobaculum</taxon>
    </lineage>
</organism>
<evidence type="ECO:0000313" key="12">
    <source>
        <dbReference type="Proteomes" id="UP000018466"/>
    </source>
</evidence>
<dbReference type="AlphaFoldDB" id="A0AA36Y5S6"/>
<sequence>MARKLKRQFVLVATSAVFAVLVLVLMLVNRMSYISLYENSMDTLELISYYGGALPGRIGSSEEEVELPHAARYFSVQYEQESAALTPVMSLGGMGTEELQALGIRALRMPRPRGLLRNGKQHYFFLRRESSDKTLLCFLDVSSDFRELRRIWRDSCLASGAVLFLFGFIMLLLSARAVEPVVRNMESQKRFITNASHELKTPIAVISANAELLEIMHGSSEWTDSILHQVRRLSRLVDDLIVLTRVEEGIKKELSRQSFTAAVRQGAEAFYPVAEQQGKHLSADIADNVTATATERELPELVNILLDNAVKYCDKGGTVRIRLVRRGNWRGSLLTISNDYAEGAEVDCSRFFDRFYREDKSHNCRKEGYGIGLSMAEGIVRMYKGQIRAQWRDKVMYFIVQLPS</sequence>
<keyword evidence="4" id="KW-0808">Transferase</keyword>
<name>A0AA36Y5S6_9FIRM</name>
<keyword evidence="3" id="KW-0597">Phosphoprotein</keyword>
<dbReference type="GeneID" id="86940824"/>
<dbReference type="InterPro" id="IPR003594">
    <property type="entry name" value="HATPase_dom"/>
</dbReference>
<feature type="domain" description="Histidine kinase" evidence="10">
    <location>
        <begin position="194"/>
        <end position="404"/>
    </location>
</feature>
<evidence type="ECO:0000256" key="9">
    <source>
        <dbReference type="SAM" id="Phobius"/>
    </source>
</evidence>
<dbReference type="InterPro" id="IPR050428">
    <property type="entry name" value="TCS_sensor_his_kinase"/>
</dbReference>
<keyword evidence="9" id="KW-0472">Membrane</keyword>
<dbReference type="Proteomes" id="UP000018466">
    <property type="component" value="Unassembled WGS sequence"/>
</dbReference>
<dbReference type="SUPFAM" id="SSF55874">
    <property type="entry name" value="ATPase domain of HSP90 chaperone/DNA topoisomerase II/histidine kinase"/>
    <property type="match status" value="1"/>
</dbReference>
<dbReference type="RefSeq" id="WP_009532900.1">
    <property type="nucleotide sequence ID" value="NZ_JH590862.1"/>
</dbReference>
<evidence type="ECO:0000313" key="11">
    <source>
        <dbReference type="EMBL" id="EHO17468.1"/>
    </source>
</evidence>
<dbReference type="PANTHER" id="PTHR45436">
    <property type="entry name" value="SENSOR HISTIDINE KINASE YKOH"/>
    <property type="match status" value="1"/>
</dbReference>
<dbReference type="PANTHER" id="PTHR45436:SF5">
    <property type="entry name" value="SENSOR HISTIDINE KINASE TRCS"/>
    <property type="match status" value="1"/>
</dbReference>
<keyword evidence="8" id="KW-0902">Two-component regulatory system</keyword>
<evidence type="ECO:0000259" key="10">
    <source>
        <dbReference type="PROSITE" id="PS50109"/>
    </source>
</evidence>
<evidence type="ECO:0000256" key="8">
    <source>
        <dbReference type="ARBA" id="ARBA00023012"/>
    </source>
</evidence>
<gene>
    <name evidence="11" type="ORF">HMPREF9623_01067</name>
</gene>
<dbReference type="Gene3D" id="3.30.565.10">
    <property type="entry name" value="Histidine kinase-like ATPase, C-terminal domain"/>
    <property type="match status" value="1"/>
</dbReference>
<proteinExistence type="predicted"/>
<dbReference type="PROSITE" id="PS50109">
    <property type="entry name" value="HIS_KIN"/>
    <property type="match status" value="1"/>
</dbReference>
<dbReference type="CDD" id="cd00082">
    <property type="entry name" value="HisKA"/>
    <property type="match status" value="1"/>
</dbReference>
<dbReference type="Pfam" id="PF02518">
    <property type="entry name" value="HATPase_c"/>
    <property type="match status" value="1"/>
</dbReference>
<evidence type="ECO:0000256" key="6">
    <source>
        <dbReference type="ARBA" id="ARBA00022777"/>
    </source>
</evidence>
<dbReference type="InterPro" id="IPR003661">
    <property type="entry name" value="HisK_dim/P_dom"/>
</dbReference>
<keyword evidence="6" id="KW-0418">Kinase</keyword>
<dbReference type="Gene3D" id="1.10.287.130">
    <property type="match status" value="1"/>
</dbReference>
<evidence type="ECO:0000256" key="4">
    <source>
        <dbReference type="ARBA" id="ARBA00022679"/>
    </source>
</evidence>
<accession>A0AA36Y5S6</accession>
<dbReference type="SMART" id="SM00387">
    <property type="entry name" value="HATPase_c"/>
    <property type="match status" value="1"/>
</dbReference>
<dbReference type="SUPFAM" id="SSF47384">
    <property type="entry name" value="Homodimeric domain of signal transducing histidine kinase"/>
    <property type="match status" value="1"/>
</dbReference>
<dbReference type="GO" id="GO:0000155">
    <property type="term" value="F:phosphorelay sensor kinase activity"/>
    <property type="evidence" value="ECO:0007669"/>
    <property type="project" value="InterPro"/>
</dbReference>
<feature type="transmembrane region" description="Helical" evidence="9">
    <location>
        <begin position="156"/>
        <end position="175"/>
    </location>
</feature>
<reference evidence="11 12" key="1">
    <citation type="submission" date="2011-10" db="EMBL/GenBank/DDBJ databases">
        <title>The Genome Sequence of Lachnospiraceae bacterium ACC2.</title>
        <authorList>
            <consortium name="The Broad Institute Genome Sequencing Platform"/>
            <person name="Earl A."/>
            <person name="Ward D."/>
            <person name="Feldgarden M."/>
            <person name="Gevers D."/>
            <person name="Sizova M."/>
            <person name="Hazen A."/>
            <person name="Epstein S."/>
            <person name="Young S.K."/>
            <person name="Zeng Q."/>
            <person name="Gargeya S."/>
            <person name="Fitzgerald M."/>
            <person name="Haas B."/>
            <person name="Abouelleil A."/>
            <person name="Alvarado L."/>
            <person name="Arachchi H.M."/>
            <person name="Berlin A."/>
            <person name="Brown A."/>
            <person name="Chapman S.B."/>
            <person name="Chen Z."/>
            <person name="Dunbar C."/>
            <person name="Freedman E."/>
            <person name="Gearin G."/>
            <person name="Goldberg J."/>
            <person name="Griggs A."/>
            <person name="Gujja S."/>
            <person name="Heiman D."/>
            <person name="Howarth C."/>
            <person name="Larson L."/>
            <person name="Lui A."/>
            <person name="MacDonald P.J.P."/>
            <person name="Montmayeur A."/>
            <person name="Murphy C."/>
            <person name="Neiman D."/>
            <person name="Pearson M."/>
            <person name="Priest M."/>
            <person name="Roberts A."/>
            <person name="Saif S."/>
            <person name="Shea T."/>
            <person name="Shenoy N."/>
            <person name="Sisk P."/>
            <person name="Stolte C."/>
            <person name="Sykes S."/>
            <person name="Wortman J."/>
            <person name="Nusbaum C."/>
            <person name="Birren B."/>
        </authorList>
    </citation>
    <scope>NUCLEOTIDE SEQUENCE [LARGE SCALE GENOMIC DNA]</scope>
    <source>
        <strain evidence="11 12">ACC2</strain>
    </source>
</reference>
<dbReference type="InterPro" id="IPR005467">
    <property type="entry name" value="His_kinase_dom"/>
</dbReference>